<evidence type="ECO:0000313" key="4">
    <source>
        <dbReference type="Proteomes" id="UP001165065"/>
    </source>
</evidence>
<dbReference type="InterPro" id="IPR027267">
    <property type="entry name" value="AH/BAR_dom_sf"/>
</dbReference>
<dbReference type="EMBL" id="BRYA01000036">
    <property type="protein sequence ID" value="GMI33861.1"/>
    <property type="molecule type" value="Genomic_DNA"/>
</dbReference>
<feature type="region of interest" description="Disordered" evidence="1">
    <location>
        <begin position="561"/>
        <end position="583"/>
    </location>
</feature>
<feature type="domain" description="FCH" evidence="2">
    <location>
        <begin position="19"/>
        <end position="103"/>
    </location>
</feature>
<reference evidence="4" key="1">
    <citation type="journal article" date="2023" name="Commun. Biol.">
        <title>Genome analysis of Parmales, the sister group of diatoms, reveals the evolutionary specialization of diatoms from phago-mixotrophs to photoautotrophs.</title>
        <authorList>
            <person name="Ban H."/>
            <person name="Sato S."/>
            <person name="Yoshikawa S."/>
            <person name="Yamada K."/>
            <person name="Nakamura Y."/>
            <person name="Ichinomiya M."/>
            <person name="Sato N."/>
            <person name="Blanc-Mathieu R."/>
            <person name="Endo H."/>
            <person name="Kuwata A."/>
            <person name="Ogata H."/>
        </authorList>
    </citation>
    <scope>NUCLEOTIDE SEQUENCE [LARGE SCALE GENOMIC DNA]</scope>
</reference>
<dbReference type="Gene3D" id="1.20.1270.60">
    <property type="entry name" value="Arfaptin homology (AH) domain/BAR domain"/>
    <property type="match status" value="1"/>
</dbReference>
<evidence type="ECO:0000256" key="1">
    <source>
        <dbReference type="SAM" id="MobiDB-lite"/>
    </source>
</evidence>
<accession>A0A9W7G641</accession>
<dbReference type="SMART" id="SM00055">
    <property type="entry name" value="FCH"/>
    <property type="match status" value="1"/>
</dbReference>
<proteinExistence type="predicted"/>
<evidence type="ECO:0000313" key="3">
    <source>
        <dbReference type="EMBL" id="GMI33861.1"/>
    </source>
</evidence>
<feature type="compositionally biased region" description="Acidic residues" evidence="1">
    <location>
        <begin position="372"/>
        <end position="382"/>
    </location>
</feature>
<dbReference type="InterPro" id="IPR001060">
    <property type="entry name" value="FCH_dom"/>
</dbReference>
<feature type="region of interest" description="Disordered" evidence="1">
    <location>
        <begin position="521"/>
        <end position="543"/>
    </location>
</feature>
<feature type="region of interest" description="Disordered" evidence="1">
    <location>
        <begin position="355"/>
        <end position="395"/>
    </location>
</feature>
<sequence length="708" mass="77268">MEGSLPDLAPSGEVPVVKYSFAQMLTDQWQTVKAKNLLSKTILDELIRVVKGRISVEETYSKSLAKLSTPISNSYASLTEAVVGFSSDILNKSVQHKELAENLQTDVLNELQNLREDVYRSGRLANTNITALSTRLKNGEVAYRKAHRGYDRAYHEASGQCISLKSTNPDLAESLNERVHEAIQKAEETGGGTATSASSLRKSAMHSLGMQSPTKDLVNWLLPSDSHKKHTTVEAAVQHLLNAENARANCLKAWGALNAVHVQCAIEFQTILNDIQGLEERVIFEIQDMLRKHIVLESSCFANLQYDIQMLFGVMESVSVEDDLCDYISGVLEAEREEKQAEERDYKEQIKEAEKLEGAGEGLAEGGGGGEGEGEGGGEDEGGGGGGKGGRENEGIRHSSLFNQIGADLPIPPPSELIEIPIVEGGILPVNREAMMEFYSWREKSMVHFEALGEEEEEEEVVVVEEEEEDEGFGEEKEESPHSQLILASRIGEIVNRVLEERREKEVAEEVERQRAAAAKAAEQEYETHHKAGRRSSGGGEEVGVEVEAVDKGIEDLDLGEIPDLPKPAPGGAPTSVKPPGRSDYKSFGSVTKRQFPSVMALQNKTKAMFLMRLLVHKLRVDGEASVSVEEALGSFPPFGNLFFARQAMDGLLRNSKLAERKAGGGGVISVSAEDMYKGFKAGESGKVASEAREEMGRTALENILPCS</sequence>
<name>A0A9W7G641_9STRA</name>
<dbReference type="OrthoDB" id="2155291at2759"/>
<evidence type="ECO:0000259" key="2">
    <source>
        <dbReference type="SMART" id="SM00055"/>
    </source>
</evidence>
<dbReference type="SUPFAM" id="SSF103657">
    <property type="entry name" value="BAR/IMD domain-like"/>
    <property type="match status" value="1"/>
</dbReference>
<protein>
    <recommendedName>
        <fullName evidence="2">FCH domain-containing protein</fullName>
    </recommendedName>
</protein>
<dbReference type="Proteomes" id="UP001165065">
    <property type="component" value="Unassembled WGS sequence"/>
</dbReference>
<feature type="compositionally biased region" description="Gly residues" evidence="1">
    <location>
        <begin position="359"/>
        <end position="371"/>
    </location>
</feature>
<keyword evidence="4" id="KW-1185">Reference proteome</keyword>
<gene>
    <name evidence="3" type="ORF">TrCOL_g13226</name>
</gene>
<dbReference type="AlphaFoldDB" id="A0A9W7G641"/>
<organism evidence="3 4">
    <name type="scientific">Triparma columacea</name>
    <dbReference type="NCBI Taxonomy" id="722753"/>
    <lineage>
        <taxon>Eukaryota</taxon>
        <taxon>Sar</taxon>
        <taxon>Stramenopiles</taxon>
        <taxon>Ochrophyta</taxon>
        <taxon>Bolidophyceae</taxon>
        <taxon>Parmales</taxon>
        <taxon>Triparmaceae</taxon>
        <taxon>Triparma</taxon>
    </lineage>
</organism>
<comment type="caution">
    <text evidence="3">The sequence shown here is derived from an EMBL/GenBank/DDBJ whole genome shotgun (WGS) entry which is preliminary data.</text>
</comment>